<dbReference type="Gene3D" id="3.30.70.270">
    <property type="match status" value="2"/>
</dbReference>
<dbReference type="Pfam" id="PF00078">
    <property type="entry name" value="RVT_1"/>
    <property type="match status" value="1"/>
</dbReference>
<dbReference type="Gene3D" id="3.10.10.10">
    <property type="entry name" value="HIV Type 1 Reverse Transcriptase, subunit A, domain 1"/>
    <property type="match status" value="1"/>
</dbReference>
<evidence type="ECO:0000313" key="3">
    <source>
        <dbReference type="Proteomes" id="UP000765509"/>
    </source>
</evidence>
<evidence type="ECO:0000313" key="2">
    <source>
        <dbReference type="EMBL" id="MBW0518334.1"/>
    </source>
</evidence>
<dbReference type="InterPro" id="IPR043502">
    <property type="entry name" value="DNA/RNA_pol_sf"/>
</dbReference>
<protein>
    <recommendedName>
        <fullName evidence="1">Reverse transcriptase domain-containing protein</fullName>
    </recommendedName>
</protein>
<dbReference type="Proteomes" id="UP000765509">
    <property type="component" value="Unassembled WGS sequence"/>
</dbReference>
<dbReference type="PANTHER" id="PTHR33064:SF37">
    <property type="entry name" value="RIBONUCLEASE H"/>
    <property type="match status" value="1"/>
</dbReference>
<evidence type="ECO:0000259" key="1">
    <source>
        <dbReference type="Pfam" id="PF00078"/>
    </source>
</evidence>
<name>A0A9Q3HX93_9BASI</name>
<organism evidence="2 3">
    <name type="scientific">Austropuccinia psidii MF-1</name>
    <dbReference type="NCBI Taxonomy" id="1389203"/>
    <lineage>
        <taxon>Eukaryota</taxon>
        <taxon>Fungi</taxon>
        <taxon>Dikarya</taxon>
        <taxon>Basidiomycota</taxon>
        <taxon>Pucciniomycotina</taxon>
        <taxon>Pucciniomycetes</taxon>
        <taxon>Pucciniales</taxon>
        <taxon>Sphaerophragmiaceae</taxon>
        <taxon>Austropuccinia</taxon>
    </lineage>
</organism>
<dbReference type="InterPro" id="IPR000477">
    <property type="entry name" value="RT_dom"/>
</dbReference>
<feature type="domain" description="Reverse transcriptase" evidence="1">
    <location>
        <begin position="56"/>
        <end position="207"/>
    </location>
</feature>
<proteinExistence type="predicted"/>
<sequence>MLRRPPSPASLETRKKTEKHVNELLDMDVRRKIGHNEIVEITTPVLINWHDGKSSLCGDLRALNNYTKADRYTIPRIPHTLDKLAKDKYIPKIDSMKGLNQNGVKPNSIKLLIIICHICIYDSTRIPFGIKNAPAHFQRMINTIFQEEILDGWIVVYIDEIIIYSETWEDHVQYIERVLKNCTTINLKILLNKCNFCKQESLALGHKVSGHSLAINQKKVAAVLLKPEPKKIKAMQYFIGFDSYHRNHIRNISHITKSLYKLCSKYVVFAITKERRDEYERIKH</sequence>
<keyword evidence="3" id="KW-1185">Reference proteome</keyword>
<dbReference type="InterPro" id="IPR051320">
    <property type="entry name" value="Viral_Replic_Matur_Polypro"/>
</dbReference>
<reference evidence="2" key="1">
    <citation type="submission" date="2021-03" db="EMBL/GenBank/DDBJ databases">
        <title>Draft genome sequence of rust myrtle Austropuccinia psidii MF-1, a brazilian biotype.</title>
        <authorList>
            <person name="Quecine M.C."/>
            <person name="Pachon D.M.R."/>
            <person name="Bonatelli M.L."/>
            <person name="Correr F.H."/>
            <person name="Franceschini L.M."/>
            <person name="Leite T.F."/>
            <person name="Margarido G.R.A."/>
            <person name="Almeida C.A."/>
            <person name="Ferrarezi J.A."/>
            <person name="Labate C.A."/>
        </authorList>
    </citation>
    <scope>NUCLEOTIDE SEQUENCE</scope>
    <source>
        <strain evidence="2">MF-1</strain>
    </source>
</reference>
<dbReference type="CDD" id="cd01647">
    <property type="entry name" value="RT_LTR"/>
    <property type="match status" value="1"/>
</dbReference>
<dbReference type="AlphaFoldDB" id="A0A9Q3HX93"/>
<dbReference type="PANTHER" id="PTHR33064">
    <property type="entry name" value="POL PROTEIN"/>
    <property type="match status" value="1"/>
</dbReference>
<dbReference type="InterPro" id="IPR043128">
    <property type="entry name" value="Rev_trsase/Diguanyl_cyclase"/>
</dbReference>
<dbReference type="SUPFAM" id="SSF56672">
    <property type="entry name" value="DNA/RNA polymerases"/>
    <property type="match status" value="1"/>
</dbReference>
<gene>
    <name evidence="2" type="ORF">O181_058049</name>
</gene>
<comment type="caution">
    <text evidence="2">The sequence shown here is derived from an EMBL/GenBank/DDBJ whole genome shotgun (WGS) entry which is preliminary data.</text>
</comment>
<accession>A0A9Q3HX93</accession>
<dbReference type="EMBL" id="AVOT02026564">
    <property type="protein sequence ID" value="MBW0518334.1"/>
    <property type="molecule type" value="Genomic_DNA"/>
</dbReference>